<dbReference type="RefSeq" id="WP_273596537.1">
    <property type="nucleotide sequence ID" value="NZ_JAQQXS010000007.1"/>
</dbReference>
<comment type="caution">
    <text evidence="2">The sequence shown here is derived from an EMBL/GenBank/DDBJ whole genome shotgun (WGS) entry which is preliminary data.</text>
</comment>
<dbReference type="Proteomes" id="UP001219862">
    <property type="component" value="Unassembled WGS sequence"/>
</dbReference>
<reference evidence="2 3" key="1">
    <citation type="submission" date="2022-10" db="EMBL/GenBank/DDBJ databases">
        <title>paucibacter sp. hw8 Genome sequencing.</title>
        <authorList>
            <person name="Park S."/>
        </authorList>
    </citation>
    <scope>NUCLEOTIDE SEQUENCE [LARGE SCALE GENOMIC DNA]</scope>
    <source>
        <strain evidence="3">hw8</strain>
    </source>
</reference>
<dbReference type="EMBL" id="JAQQXS010000007">
    <property type="protein sequence ID" value="MDC8785420.1"/>
    <property type="molecule type" value="Genomic_DNA"/>
</dbReference>
<proteinExistence type="inferred from homology"/>
<dbReference type="InterPro" id="IPR014748">
    <property type="entry name" value="Enoyl-CoA_hydra_C"/>
</dbReference>
<sequence>MSRRGPVLQLTLNRSATRNALTQAMVAALRAQLAALQSAPGEVRVLVLRGAGGNFCAGADLADMAQVRQRVVTEGAAALQAANAAFGHLCAEVASLDIATVAVLEGTVMGGGLGLACVVDVALAADTVDFRLPETALGLLPAQIAPFLIERLGTSQARRLAVTGARVKGAQALAMGLVHELHPAAQLDEALTRVLNDTLQCAPQALAVTKRLMRQVQRQGVTPQLLDEAAGLFAQAALGEEGLEGTAAFMARRPPQWGVTV</sequence>
<dbReference type="Pfam" id="PF00378">
    <property type="entry name" value="ECH_1"/>
    <property type="match status" value="1"/>
</dbReference>
<name>A0ABT5KSK3_9BURK</name>
<dbReference type="InterPro" id="IPR029045">
    <property type="entry name" value="ClpP/crotonase-like_dom_sf"/>
</dbReference>
<dbReference type="CDD" id="cd06558">
    <property type="entry name" value="crotonase-like"/>
    <property type="match status" value="1"/>
</dbReference>
<evidence type="ECO:0000313" key="2">
    <source>
        <dbReference type="EMBL" id="MDC8785420.1"/>
    </source>
</evidence>
<organism evidence="2 3">
    <name type="scientific">Roseateles koreensis</name>
    <dbReference type="NCBI Taxonomy" id="2987526"/>
    <lineage>
        <taxon>Bacteria</taxon>
        <taxon>Pseudomonadati</taxon>
        <taxon>Pseudomonadota</taxon>
        <taxon>Betaproteobacteria</taxon>
        <taxon>Burkholderiales</taxon>
        <taxon>Sphaerotilaceae</taxon>
        <taxon>Roseateles</taxon>
    </lineage>
</organism>
<keyword evidence="3" id="KW-1185">Reference proteome</keyword>
<comment type="similarity">
    <text evidence="1">Belongs to the enoyl-CoA hydratase/isomerase family.</text>
</comment>
<dbReference type="InterPro" id="IPR001753">
    <property type="entry name" value="Enoyl-CoA_hydra/iso"/>
</dbReference>
<protein>
    <submittedName>
        <fullName evidence="2">Enoyl-CoA hydratase-related protein</fullName>
    </submittedName>
</protein>
<dbReference type="SUPFAM" id="SSF52096">
    <property type="entry name" value="ClpP/crotonase"/>
    <property type="match status" value="1"/>
</dbReference>
<dbReference type="Gene3D" id="1.10.12.10">
    <property type="entry name" value="Lyase 2-enoyl-coa Hydratase, Chain A, domain 2"/>
    <property type="match status" value="1"/>
</dbReference>
<dbReference type="Gene3D" id="3.90.226.10">
    <property type="entry name" value="2-enoyl-CoA Hydratase, Chain A, domain 1"/>
    <property type="match status" value="1"/>
</dbReference>
<dbReference type="PANTHER" id="PTHR42964">
    <property type="entry name" value="ENOYL-COA HYDRATASE"/>
    <property type="match status" value="1"/>
</dbReference>
<dbReference type="PANTHER" id="PTHR42964:SF1">
    <property type="entry name" value="POLYKETIDE BIOSYNTHESIS ENOYL-COA HYDRATASE PKSH-RELATED"/>
    <property type="match status" value="1"/>
</dbReference>
<accession>A0ABT5KSK3</accession>
<dbReference type="InterPro" id="IPR051683">
    <property type="entry name" value="Enoyl-CoA_Hydratase/Isomerase"/>
</dbReference>
<gene>
    <name evidence="2" type="ORF">PRZ01_09480</name>
</gene>
<evidence type="ECO:0000256" key="1">
    <source>
        <dbReference type="ARBA" id="ARBA00005254"/>
    </source>
</evidence>
<evidence type="ECO:0000313" key="3">
    <source>
        <dbReference type="Proteomes" id="UP001219862"/>
    </source>
</evidence>